<dbReference type="InterPro" id="IPR036396">
    <property type="entry name" value="Cyt_P450_sf"/>
</dbReference>
<dbReference type="GO" id="GO:0005506">
    <property type="term" value="F:iron ion binding"/>
    <property type="evidence" value="ECO:0007669"/>
    <property type="project" value="InterPro"/>
</dbReference>
<keyword evidence="5" id="KW-0503">Monooxygenase</keyword>
<comment type="similarity">
    <text evidence="1">Belongs to the cytochrome P450 family.</text>
</comment>
<evidence type="ECO:0000256" key="4">
    <source>
        <dbReference type="ARBA" id="ARBA00023004"/>
    </source>
</evidence>
<evidence type="ECO:0000313" key="6">
    <source>
        <dbReference type="EMBL" id="OCK86350.1"/>
    </source>
</evidence>
<protein>
    <submittedName>
        <fullName evidence="6">Cytochrome P450</fullName>
    </submittedName>
</protein>
<dbReference type="GO" id="GO:0016705">
    <property type="term" value="F:oxidoreductase activity, acting on paired donors, with incorporation or reduction of molecular oxygen"/>
    <property type="evidence" value="ECO:0007669"/>
    <property type="project" value="InterPro"/>
</dbReference>
<dbReference type="PANTHER" id="PTHR46300">
    <property type="entry name" value="P450, PUTATIVE (EUROFUNG)-RELATED-RELATED"/>
    <property type="match status" value="1"/>
</dbReference>
<dbReference type="InterPro" id="IPR001128">
    <property type="entry name" value="Cyt_P450"/>
</dbReference>
<keyword evidence="3" id="KW-0560">Oxidoreductase</keyword>
<dbReference type="AlphaFoldDB" id="A0A8E2ELU6"/>
<dbReference type="Pfam" id="PF00067">
    <property type="entry name" value="p450"/>
    <property type="match status" value="2"/>
</dbReference>
<evidence type="ECO:0000313" key="7">
    <source>
        <dbReference type="Proteomes" id="UP000250266"/>
    </source>
</evidence>
<dbReference type="Proteomes" id="UP000250266">
    <property type="component" value="Unassembled WGS sequence"/>
</dbReference>
<evidence type="ECO:0000256" key="5">
    <source>
        <dbReference type="ARBA" id="ARBA00023033"/>
    </source>
</evidence>
<name>A0A8E2ELU6_9PEZI</name>
<dbReference type="SUPFAM" id="SSF48264">
    <property type="entry name" value="Cytochrome P450"/>
    <property type="match status" value="1"/>
</dbReference>
<keyword evidence="2" id="KW-0479">Metal-binding</keyword>
<dbReference type="GO" id="GO:0020037">
    <property type="term" value="F:heme binding"/>
    <property type="evidence" value="ECO:0007669"/>
    <property type="project" value="InterPro"/>
</dbReference>
<dbReference type="GO" id="GO:0004497">
    <property type="term" value="F:monooxygenase activity"/>
    <property type="evidence" value="ECO:0007669"/>
    <property type="project" value="UniProtKB-KW"/>
</dbReference>
<keyword evidence="4" id="KW-0408">Iron</keyword>
<sequence length="349" mass="40475">MPVLYGPVLDFYLMYWHAAAVVGAFFACKVAPFNSALVQDPLLNPLRFRLGPPTIALLGNLHQIPMKDPHFKFREWAQEYEPIVSLKLGSQNVILLNDPSVLRDLLEKRSKLYSARPDLFIREFGDNMNIAFRNNDDVWRRQRKMYHLRSNVKVANQYVPYQMFDSTQLLNDMLDNPGEFSRHRQRYTTSVTSTVIYGWRITSGGQKEIKDLMAKQLREIKKIEDRLFFQLREGAKDNIQKGKVYPSFIRDMLLSEDNDCLNEVEITNNAAHGFGAATDTQWNTTLGFAKAMILYREVQAEAQREIDRVVGPNRLPVREDRENLSYIRAIVEESLRCIAPLPKAHWSVY</sequence>
<reference evidence="6 7" key="1">
    <citation type="journal article" date="2016" name="Nat. Commun.">
        <title>Ectomycorrhizal ecology is imprinted in the genome of the dominant symbiotic fungus Cenococcum geophilum.</title>
        <authorList>
            <consortium name="DOE Joint Genome Institute"/>
            <person name="Peter M."/>
            <person name="Kohler A."/>
            <person name="Ohm R.A."/>
            <person name="Kuo A."/>
            <person name="Krutzmann J."/>
            <person name="Morin E."/>
            <person name="Arend M."/>
            <person name="Barry K.W."/>
            <person name="Binder M."/>
            <person name="Choi C."/>
            <person name="Clum A."/>
            <person name="Copeland A."/>
            <person name="Grisel N."/>
            <person name="Haridas S."/>
            <person name="Kipfer T."/>
            <person name="LaButti K."/>
            <person name="Lindquist E."/>
            <person name="Lipzen A."/>
            <person name="Maire R."/>
            <person name="Meier B."/>
            <person name="Mihaltcheva S."/>
            <person name="Molinier V."/>
            <person name="Murat C."/>
            <person name="Poggeler S."/>
            <person name="Quandt C.A."/>
            <person name="Sperisen C."/>
            <person name="Tritt A."/>
            <person name="Tisserant E."/>
            <person name="Crous P.W."/>
            <person name="Henrissat B."/>
            <person name="Nehls U."/>
            <person name="Egli S."/>
            <person name="Spatafora J.W."/>
            <person name="Grigoriev I.V."/>
            <person name="Martin F.M."/>
        </authorList>
    </citation>
    <scope>NUCLEOTIDE SEQUENCE [LARGE SCALE GENOMIC DNA]</scope>
    <source>
        <strain evidence="6 7">CBS 459.81</strain>
    </source>
</reference>
<gene>
    <name evidence="6" type="ORF">K432DRAFT_387879</name>
</gene>
<evidence type="ECO:0000256" key="3">
    <source>
        <dbReference type="ARBA" id="ARBA00023002"/>
    </source>
</evidence>
<dbReference type="Gene3D" id="1.10.630.10">
    <property type="entry name" value="Cytochrome P450"/>
    <property type="match status" value="1"/>
</dbReference>
<dbReference type="OrthoDB" id="1055148at2759"/>
<proteinExistence type="inferred from homology"/>
<keyword evidence="7" id="KW-1185">Reference proteome</keyword>
<dbReference type="InterPro" id="IPR050364">
    <property type="entry name" value="Cytochrome_P450_fung"/>
</dbReference>
<organism evidence="6 7">
    <name type="scientific">Lepidopterella palustris CBS 459.81</name>
    <dbReference type="NCBI Taxonomy" id="1314670"/>
    <lineage>
        <taxon>Eukaryota</taxon>
        <taxon>Fungi</taxon>
        <taxon>Dikarya</taxon>
        <taxon>Ascomycota</taxon>
        <taxon>Pezizomycotina</taxon>
        <taxon>Dothideomycetes</taxon>
        <taxon>Pleosporomycetidae</taxon>
        <taxon>Mytilinidiales</taxon>
        <taxon>Argynnaceae</taxon>
        <taxon>Lepidopterella</taxon>
    </lineage>
</organism>
<evidence type="ECO:0000256" key="2">
    <source>
        <dbReference type="ARBA" id="ARBA00022723"/>
    </source>
</evidence>
<dbReference type="EMBL" id="KV744806">
    <property type="protein sequence ID" value="OCK86350.1"/>
    <property type="molecule type" value="Genomic_DNA"/>
</dbReference>
<dbReference type="PANTHER" id="PTHR46300:SF2">
    <property type="entry name" value="CYTOCHROME P450 MONOOXYGENASE ALNH-RELATED"/>
    <property type="match status" value="1"/>
</dbReference>
<accession>A0A8E2ELU6</accession>
<evidence type="ECO:0000256" key="1">
    <source>
        <dbReference type="ARBA" id="ARBA00010617"/>
    </source>
</evidence>